<dbReference type="InterPro" id="IPR004089">
    <property type="entry name" value="MCPsignal_dom"/>
</dbReference>
<protein>
    <submittedName>
        <fullName evidence="9">HAMP domain-containing protein</fullName>
    </submittedName>
</protein>
<dbReference type="InterPro" id="IPR004090">
    <property type="entry name" value="Chemotax_Me-accpt_rcpt"/>
</dbReference>
<dbReference type="SMART" id="SM00304">
    <property type="entry name" value="HAMP"/>
    <property type="match status" value="1"/>
</dbReference>
<evidence type="ECO:0000256" key="1">
    <source>
        <dbReference type="ARBA" id="ARBA00004429"/>
    </source>
</evidence>
<dbReference type="InterPro" id="IPR047347">
    <property type="entry name" value="YvaQ-like_sensor"/>
</dbReference>
<dbReference type="PROSITE" id="PS50111">
    <property type="entry name" value="CHEMOTAXIS_TRANSDUC_2"/>
    <property type="match status" value="1"/>
</dbReference>
<dbReference type="InterPro" id="IPR024478">
    <property type="entry name" value="HlyB_4HB_MCP"/>
</dbReference>
<comment type="similarity">
    <text evidence="4">Belongs to the methyl-accepting chemotaxis (MCP) protein family.</text>
</comment>
<feature type="domain" description="HAMP" evidence="8">
    <location>
        <begin position="211"/>
        <end position="264"/>
    </location>
</feature>
<dbReference type="Pfam" id="PF12729">
    <property type="entry name" value="4HB_MCP_1"/>
    <property type="match status" value="1"/>
</dbReference>
<dbReference type="Proteomes" id="UP000323142">
    <property type="component" value="Unassembled WGS sequence"/>
</dbReference>
<keyword evidence="2" id="KW-1003">Cell membrane</keyword>
<evidence type="ECO:0000256" key="3">
    <source>
        <dbReference type="ARBA" id="ARBA00023224"/>
    </source>
</evidence>
<keyword evidence="2" id="KW-0997">Cell inner membrane</keyword>
<evidence type="ECO:0000256" key="2">
    <source>
        <dbReference type="ARBA" id="ARBA00022519"/>
    </source>
</evidence>
<dbReference type="OrthoDB" id="9814202at2"/>
<name>A0A5B2VCI2_9HYPH</name>
<comment type="caution">
    <text evidence="9">The sequence shown here is derived from an EMBL/GenBank/DDBJ whole genome shotgun (WGS) entry which is preliminary data.</text>
</comment>
<evidence type="ECO:0000256" key="5">
    <source>
        <dbReference type="PROSITE-ProRule" id="PRU00284"/>
    </source>
</evidence>
<dbReference type="GO" id="GO:0007165">
    <property type="term" value="P:signal transduction"/>
    <property type="evidence" value="ECO:0007669"/>
    <property type="project" value="UniProtKB-KW"/>
</dbReference>
<dbReference type="Pfam" id="PF00015">
    <property type="entry name" value="MCPsignal"/>
    <property type="match status" value="1"/>
</dbReference>
<dbReference type="PROSITE" id="PS50192">
    <property type="entry name" value="T_SNARE"/>
    <property type="match status" value="1"/>
</dbReference>
<keyword evidence="2" id="KW-0472">Membrane</keyword>
<accession>A0A5B2VCI2</accession>
<feature type="domain" description="Methyl-accepting transducer" evidence="6">
    <location>
        <begin position="305"/>
        <end position="541"/>
    </location>
</feature>
<reference evidence="9 10" key="1">
    <citation type="submission" date="2019-09" db="EMBL/GenBank/DDBJ databases">
        <title>Salinarimonas rosea gen. nov., sp. nov., a new member of the a-2 subgroup of the Proteobacteria.</title>
        <authorList>
            <person name="Liu J."/>
        </authorList>
    </citation>
    <scope>NUCLEOTIDE SEQUENCE [LARGE SCALE GENOMIC DNA]</scope>
    <source>
        <strain evidence="9 10">BN140002</strain>
    </source>
</reference>
<evidence type="ECO:0000313" key="9">
    <source>
        <dbReference type="EMBL" id="KAA2236694.1"/>
    </source>
</evidence>
<evidence type="ECO:0000259" key="7">
    <source>
        <dbReference type="PROSITE" id="PS50192"/>
    </source>
</evidence>
<dbReference type="PROSITE" id="PS50885">
    <property type="entry name" value="HAMP"/>
    <property type="match status" value="1"/>
</dbReference>
<gene>
    <name evidence="9" type="ORF">F0L46_13765</name>
</gene>
<sequence length="561" mass="58433">MLRSLTIRAKLIGAFSFVAVLTLALGLVALDGVKTLTASTRDIQTNWLPSVRWSGTLNANTSDYRASVLQHVVNTDPRAMQRIEDELKQQAEGIAQARKTYERTISSPEEQALYDEFGRHWSDFIREAGVVLEASRRNQTEAAQDHYTRRVQGPAHAADVALEKIIALNLKGADAAGAQAEAADVSTRTLVWTMLGLAVALSAVMAFAIVRTITGGIASVVAPMQALAAGDLAVEIPSRGARTEIGVIADAVQVFKDALLERRALEQEAKTREAGEAAQKKRMMNELAASFEAKVGGLVEHLSAAASEMEATARSMSTTADETNQQSAVVAGSAEETATNVQAVATATEELASSAGEIGAQVARTTSAASRAVEDARRTNETVQTLAAGAQKIGDVVKLISDIAGQTNLLALNATIEAARAGEAGRGFAVVASEVKALAGQTTRATDEIGTQIGAIQTATDEAIAAIQTISAAIESMHAMALSVSAAVEQQQAATQEIARNVSQAAHGTEGVTRNIAHVQSAAHHTGSAATQVLAAAGELSRNAATLSREVSGFVAGIRAA</sequence>
<dbReference type="GO" id="GO:0005886">
    <property type="term" value="C:plasma membrane"/>
    <property type="evidence" value="ECO:0007669"/>
    <property type="project" value="UniProtKB-SubCell"/>
</dbReference>
<keyword evidence="10" id="KW-1185">Reference proteome</keyword>
<dbReference type="EMBL" id="VUOA01000024">
    <property type="protein sequence ID" value="KAA2236694.1"/>
    <property type="molecule type" value="Genomic_DNA"/>
</dbReference>
<dbReference type="RefSeq" id="WP_149818460.1">
    <property type="nucleotide sequence ID" value="NZ_VUOA01000024.1"/>
</dbReference>
<dbReference type="GO" id="GO:0004888">
    <property type="term" value="F:transmembrane signaling receptor activity"/>
    <property type="evidence" value="ECO:0007669"/>
    <property type="project" value="InterPro"/>
</dbReference>
<keyword evidence="3 5" id="KW-0807">Transducer</keyword>
<dbReference type="PANTHER" id="PTHR32089:SF112">
    <property type="entry name" value="LYSOZYME-LIKE PROTEIN-RELATED"/>
    <property type="match status" value="1"/>
</dbReference>
<organism evidence="9 10">
    <name type="scientific">Salinarimonas soli</name>
    <dbReference type="NCBI Taxonomy" id="1638099"/>
    <lineage>
        <taxon>Bacteria</taxon>
        <taxon>Pseudomonadati</taxon>
        <taxon>Pseudomonadota</taxon>
        <taxon>Alphaproteobacteria</taxon>
        <taxon>Hyphomicrobiales</taxon>
        <taxon>Salinarimonadaceae</taxon>
        <taxon>Salinarimonas</taxon>
    </lineage>
</organism>
<dbReference type="SMART" id="SM00283">
    <property type="entry name" value="MA"/>
    <property type="match status" value="1"/>
</dbReference>
<dbReference type="CDD" id="cd19411">
    <property type="entry name" value="MCP2201-like_sensor"/>
    <property type="match status" value="1"/>
</dbReference>
<evidence type="ECO:0000256" key="4">
    <source>
        <dbReference type="ARBA" id="ARBA00029447"/>
    </source>
</evidence>
<dbReference type="AlphaFoldDB" id="A0A5B2VCI2"/>
<dbReference type="SUPFAM" id="SSF58104">
    <property type="entry name" value="Methyl-accepting chemotaxis protein (MCP) signaling domain"/>
    <property type="match status" value="1"/>
</dbReference>
<evidence type="ECO:0000259" key="8">
    <source>
        <dbReference type="PROSITE" id="PS50885"/>
    </source>
</evidence>
<evidence type="ECO:0000259" key="6">
    <source>
        <dbReference type="PROSITE" id="PS50111"/>
    </source>
</evidence>
<dbReference type="Pfam" id="PF00672">
    <property type="entry name" value="HAMP"/>
    <property type="match status" value="1"/>
</dbReference>
<proteinExistence type="inferred from homology"/>
<dbReference type="InterPro" id="IPR000727">
    <property type="entry name" value="T_SNARE_dom"/>
</dbReference>
<dbReference type="Gene3D" id="6.10.340.10">
    <property type="match status" value="1"/>
</dbReference>
<comment type="subcellular location">
    <subcellularLocation>
        <location evidence="1">Cell inner membrane</location>
        <topology evidence="1">Multi-pass membrane protein</topology>
    </subcellularLocation>
</comment>
<evidence type="ECO:0000313" key="10">
    <source>
        <dbReference type="Proteomes" id="UP000323142"/>
    </source>
</evidence>
<dbReference type="PRINTS" id="PR00260">
    <property type="entry name" value="CHEMTRNSDUCR"/>
</dbReference>
<dbReference type="PANTHER" id="PTHR32089">
    <property type="entry name" value="METHYL-ACCEPTING CHEMOTAXIS PROTEIN MCPB"/>
    <property type="match status" value="1"/>
</dbReference>
<dbReference type="InterPro" id="IPR003660">
    <property type="entry name" value="HAMP_dom"/>
</dbReference>
<dbReference type="Gene3D" id="1.10.287.950">
    <property type="entry name" value="Methyl-accepting chemotaxis protein"/>
    <property type="match status" value="1"/>
</dbReference>
<reference evidence="9 10" key="2">
    <citation type="submission" date="2019-09" db="EMBL/GenBank/DDBJ databases">
        <authorList>
            <person name="Jin C."/>
        </authorList>
    </citation>
    <scope>NUCLEOTIDE SEQUENCE [LARGE SCALE GENOMIC DNA]</scope>
    <source>
        <strain evidence="9 10">BN140002</strain>
    </source>
</reference>
<dbReference type="GO" id="GO:0006935">
    <property type="term" value="P:chemotaxis"/>
    <property type="evidence" value="ECO:0007669"/>
    <property type="project" value="InterPro"/>
</dbReference>
<feature type="domain" description="T-SNARE coiled-coil homology" evidence="7">
    <location>
        <begin position="457"/>
        <end position="519"/>
    </location>
</feature>